<dbReference type="AlphaFoldDB" id="A0A0B0PVF0"/>
<organism evidence="1 2">
    <name type="scientific">Gossypium arboreum</name>
    <name type="common">Tree cotton</name>
    <name type="synonym">Gossypium nanking</name>
    <dbReference type="NCBI Taxonomy" id="29729"/>
    <lineage>
        <taxon>Eukaryota</taxon>
        <taxon>Viridiplantae</taxon>
        <taxon>Streptophyta</taxon>
        <taxon>Embryophyta</taxon>
        <taxon>Tracheophyta</taxon>
        <taxon>Spermatophyta</taxon>
        <taxon>Magnoliopsida</taxon>
        <taxon>eudicotyledons</taxon>
        <taxon>Gunneridae</taxon>
        <taxon>Pentapetalae</taxon>
        <taxon>rosids</taxon>
        <taxon>malvids</taxon>
        <taxon>Malvales</taxon>
        <taxon>Malvaceae</taxon>
        <taxon>Malvoideae</taxon>
        <taxon>Gossypium</taxon>
    </lineage>
</organism>
<accession>A0A0B0PVF0</accession>
<dbReference type="Proteomes" id="UP000032142">
    <property type="component" value="Unassembled WGS sequence"/>
</dbReference>
<name>A0A0B0PVF0_GOSAR</name>
<reference evidence="2" key="1">
    <citation type="submission" date="2014-09" db="EMBL/GenBank/DDBJ databases">
        <authorList>
            <person name="Mudge J."/>
            <person name="Ramaraj T."/>
            <person name="Lindquist I.E."/>
            <person name="Bharti A.K."/>
            <person name="Sundararajan A."/>
            <person name="Cameron C.T."/>
            <person name="Woodward J.E."/>
            <person name="May G.D."/>
            <person name="Brubaker C."/>
            <person name="Broadhvest J."/>
            <person name="Wilkins T.A."/>
        </authorList>
    </citation>
    <scope>NUCLEOTIDE SEQUENCE</scope>
    <source>
        <strain evidence="2">cv. AKA8401</strain>
    </source>
</reference>
<keyword evidence="2" id="KW-1185">Reference proteome</keyword>
<protein>
    <submittedName>
        <fullName evidence="1">Myosin light chain 2</fullName>
    </submittedName>
</protein>
<proteinExistence type="predicted"/>
<dbReference type="EMBL" id="KN444864">
    <property type="protein sequence ID" value="KHG28419.1"/>
    <property type="molecule type" value="Genomic_DNA"/>
</dbReference>
<evidence type="ECO:0000313" key="1">
    <source>
        <dbReference type="EMBL" id="KHG28419.1"/>
    </source>
</evidence>
<sequence length="74" mass="8381">MSSVNCFLAFTVFGSMKTFYKCKITFNLGKMSYRFHFCKTFSISRSSSRQILHAAVSFPIFLSISGSHYSSQGQ</sequence>
<gene>
    <name evidence="1" type="ORF">F383_13453</name>
</gene>
<evidence type="ECO:0000313" key="2">
    <source>
        <dbReference type="Proteomes" id="UP000032142"/>
    </source>
</evidence>